<keyword evidence="1" id="KW-0812">Transmembrane</keyword>
<feature type="transmembrane region" description="Helical" evidence="1">
    <location>
        <begin position="54"/>
        <end position="75"/>
    </location>
</feature>
<keyword evidence="3" id="KW-1185">Reference proteome</keyword>
<protein>
    <submittedName>
        <fullName evidence="2">Uncharacterized protein</fullName>
    </submittedName>
</protein>
<proteinExistence type="predicted"/>
<evidence type="ECO:0000313" key="3">
    <source>
        <dbReference type="Proteomes" id="UP001218188"/>
    </source>
</evidence>
<keyword evidence="1" id="KW-0472">Membrane</keyword>
<sequence length="169" mass="17141">MGTHLEQPEMRQWWLQGKDGFLKETLEVWVARIKTRWTGRHWVWRLKCLIACGWRILTFLVTFWILSWVLTLLLHGLGGGANVMRVGGGGPSVSGYGGASGYAGAGGYGGYGGAGGAGGGGPGGSGGSGGAGGGTGSAGLGGGGGMGVSIVTILNTISWCTSPQWDPVS</sequence>
<comment type="caution">
    <text evidence="2">The sequence shown here is derived from an EMBL/GenBank/DDBJ whole genome shotgun (WGS) entry which is preliminary data.</text>
</comment>
<dbReference type="EMBL" id="JARJCM010000056">
    <property type="protein sequence ID" value="KAJ7034575.1"/>
    <property type="molecule type" value="Genomic_DNA"/>
</dbReference>
<evidence type="ECO:0000256" key="1">
    <source>
        <dbReference type="SAM" id="Phobius"/>
    </source>
</evidence>
<gene>
    <name evidence="2" type="ORF">C8F04DRAFT_1183118</name>
</gene>
<dbReference type="Proteomes" id="UP001218188">
    <property type="component" value="Unassembled WGS sequence"/>
</dbReference>
<keyword evidence="1" id="KW-1133">Transmembrane helix</keyword>
<evidence type="ECO:0000313" key="2">
    <source>
        <dbReference type="EMBL" id="KAJ7034575.1"/>
    </source>
</evidence>
<accession>A0AAD6SVJ8</accession>
<reference evidence="2" key="1">
    <citation type="submission" date="2023-03" db="EMBL/GenBank/DDBJ databases">
        <title>Massive genome expansion in bonnet fungi (Mycena s.s.) driven by repeated elements and novel gene families across ecological guilds.</title>
        <authorList>
            <consortium name="Lawrence Berkeley National Laboratory"/>
            <person name="Harder C.B."/>
            <person name="Miyauchi S."/>
            <person name="Viragh M."/>
            <person name="Kuo A."/>
            <person name="Thoen E."/>
            <person name="Andreopoulos B."/>
            <person name="Lu D."/>
            <person name="Skrede I."/>
            <person name="Drula E."/>
            <person name="Henrissat B."/>
            <person name="Morin E."/>
            <person name="Kohler A."/>
            <person name="Barry K."/>
            <person name="LaButti K."/>
            <person name="Morin E."/>
            <person name="Salamov A."/>
            <person name="Lipzen A."/>
            <person name="Mereny Z."/>
            <person name="Hegedus B."/>
            <person name="Baldrian P."/>
            <person name="Stursova M."/>
            <person name="Weitz H."/>
            <person name="Taylor A."/>
            <person name="Grigoriev I.V."/>
            <person name="Nagy L.G."/>
            <person name="Martin F."/>
            <person name="Kauserud H."/>
        </authorList>
    </citation>
    <scope>NUCLEOTIDE SEQUENCE</scope>
    <source>
        <strain evidence="2">CBHHK200</strain>
    </source>
</reference>
<organism evidence="2 3">
    <name type="scientific">Mycena alexandri</name>
    <dbReference type="NCBI Taxonomy" id="1745969"/>
    <lineage>
        <taxon>Eukaryota</taxon>
        <taxon>Fungi</taxon>
        <taxon>Dikarya</taxon>
        <taxon>Basidiomycota</taxon>
        <taxon>Agaricomycotina</taxon>
        <taxon>Agaricomycetes</taxon>
        <taxon>Agaricomycetidae</taxon>
        <taxon>Agaricales</taxon>
        <taxon>Marasmiineae</taxon>
        <taxon>Mycenaceae</taxon>
        <taxon>Mycena</taxon>
    </lineage>
</organism>
<dbReference type="AlphaFoldDB" id="A0AAD6SVJ8"/>
<name>A0AAD6SVJ8_9AGAR</name>